<dbReference type="AlphaFoldDB" id="A0A7I8KNI7"/>
<protein>
    <submittedName>
        <fullName evidence="1">Uncharacterized protein</fullName>
    </submittedName>
</protein>
<sequence length="65" mass="7733">MWDKLYCSFGARRSIDLMMDIFNNFIKLCGMSSPWHSTYLTLTKLGNLLDQYYLLHCYDIDILVM</sequence>
<name>A0A7I8KNI7_SPIIN</name>
<organism evidence="1 2">
    <name type="scientific">Spirodela intermedia</name>
    <name type="common">Intermediate duckweed</name>
    <dbReference type="NCBI Taxonomy" id="51605"/>
    <lineage>
        <taxon>Eukaryota</taxon>
        <taxon>Viridiplantae</taxon>
        <taxon>Streptophyta</taxon>
        <taxon>Embryophyta</taxon>
        <taxon>Tracheophyta</taxon>
        <taxon>Spermatophyta</taxon>
        <taxon>Magnoliopsida</taxon>
        <taxon>Liliopsida</taxon>
        <taxon>Araceae</taxon>
        <taxon>Lemnoideae</taxon>
        <taxon>Spirodela</taxon>
    </lineage>
</organism>
<gene>
    <name evidence="1" type="ORF">SI8410_07009722</name>
</gene>
<proteinExistence type="predicted"/>
<evidence type="ECO:0000313" key="2">
    <source>
        <dbReference type="Proteomes" id="UP000663760"/>
    </source>
</evidence>
<keyword evidence="2" id="KW-1185">Reference proteome</keyword>
<dbReference type="EMBL" id="LR746270">
    <property type="protein sequence ID" value="CAA7399052.1"/>
    <property type="molecule type" value="Genomic_DNA"/>
</dbReference>
<evidence type="ECO:0000313" key="1">
    <source>
        <dbReference type="EMBL" id="CAA7399052.1"/>
    </source>
</evidence>
<dbReference type="Proteomes" id="UP000663760">
    <property type="component" value="Chromosome 7"/>
</dbReference>
<reference evidence="1" key="1">
    <citation type="submission" date="2020-02" db="EMBL/GenBank/DDBJ databases">
        <authorList>
            <person name="Scholz U."/>
            <person name="Mascher M."/>
            <person name="Fiebig A."/>
        </authorList>
    </citation>
    <scope>NUCLEOTIDE SEQUENCE</scope>
</reference>
<accession>A0A7I8KNI7</accession>